<dbReference type="Proteomes" id="UP000017800">
    <property type="component" value="Unassembled WGS sequence"/>
</dbReference>
<dbReference type="InterPro" id="IPR037523">
    <property type="entry name" value="VOC_core"/>
</dbReference>
<dbReference type="PANTHER" id="PTHR36503">
    <property type="entry name" value="BLR2520 PROTEIN"/>
    <property type="match status" value="1"/>
</dbReference>
<organism evidence="2 3">
    <name type="scientific">Vibrio halioticoli NBRC 102217</name>
    <dbReference type="NCBI Taxonomy" id="1219072"/>
    <lineage>
        <taxon>Bacteria</taxon>
        <taxon>Pseudomonadati</taxon>
        <taxon>Pseudomonadota</taxon>
        <taxon>Gammaproteobacteria</taxon>
        <taxon>Vibrionales</taxon>
        <taxon>Vibrionaceae</taxon>
        <taxon>Vibrio</taxon>
    </lineage>
</organism>
<dbReference type="PANTHER" id="PTHR36503:SF1">
    <property type="entry name" value="BLR2520 PROTEIN"/>
    <property type="match status" value="1"/>
</dbReference>
<dbReference type="AlphaFoldDB" id="V5FMU1"/>
<dbReference type="Pfam" id="PF00903">
    <property type="entry name" value="Glyoxalase"/>
    <property type="match status" value="1"/>
</dbReference>
<protein>
    <recommendedName>
        <fullName evidence="1">VOC domain-containing protein</fullName>
    </recommendedName>
</protein>
<dbReference type="eggNOG" id="COG0346">
    <property type="taxonomic scope" value="Bacteria"/>
</dbReference>
<dbReference type="RefSeq" id="WP_023404508.1">
    <property type="nucleotide sequence ID" value="NZ_BAUJ01000034.1"/>
</dbReference>
<dbReference type="CDD" id="cd07251">
    <property type="entry name" value="VOC_like"/>
    <property type="match status" value="1"/>
</dbReference>
<reference evidence="2 3" key="1">
    <citation type="submission" date="2013-10" db="EMBL/GenBank/DDBJ databases">
        <authorList>
            <person name="Ichikawa N."/>
            <person name="Kimura A."/>
            <person name="Ohji S."/>
            <person name="Hosoyama A."/>
            <person name="Fujita N."/>
        </authorList>
    </citation>
    <scope>NUCLEOTIDE SEQUENCE [LARGE SCALE GENOMIC DNA]</scope>
    <source>
        <strain evidence="2 3">NBRC 102217</strain>
    </source>
</reference>
<feature type="domain" description="VOC" evidence="1">
    <location>
        <begin position="4"/>
        <end position="129"/>
    </location>
</feature>
<accession>V5FMU1</accession>
<dbReference type="Gene3D" id="3.10.180.10">
    <property type="entry name" value="2,3-Dihydroxybiphenyl 1,2-Dioxygenase, domain 1"/>
    <property type="match status" value="1"/>
</dbReference>
<dbReference type="InterPro" id="IPR004360">
    <property type="entry name" value="Glyas_Fos-R_dOase_dom"/>
</dbReference>
<comment type="caution">
    <text evidence="2">The sequence shown here is derived from an EMBL/GenBank/DDBJ whole genome shotgun (WGS) entry which is preliminary data.</text>
</comment>
<name>V5FMU1_9VIBR</name>
<evidence type="ECO:0000313" key="2">
    <source>
        <dbReference type="EMBL" id="GAD90157.1"/>
    </source>
</evidence>
<proteinExistence type="predicted"/>
<gene>
    <name evidence="2" type="ORF">VHA01S_034_00090</name>
</gene>
<evidence type="ECO:0000313" key="3">
    <source>
        <dbReference type="Proteomes" id="UP000017800"/>
    </source>
</evidence>
<reference evidence="2 3" key="2">
    <citation type="submission" date="2013-11" db="EMBL/GenBank/DDBJ databases">
        <title>Whole genome shotgun sequence of Vibrio halioticoli NBRC 102217.</title>
        <authorList>
            <person name="Isaki S."/>
            <person name="Kimura A."/>
            <person name="Ohji S."/>
            <person name="Hosoyama A."/>
            <person name="Fujita N."/>
            <person name="Hashimoto M."/>
            <person name="Hosoyama Y."/>
            <person name="Yamazoe A."/>
        </authorList>
    </citation>
    <scope>NUCLEOTIDE SEQUENCE [LARGE SCALE GENOMIC DNA]</scope>
    <source>
        <strain evidence="2 3">NBRC 102217</strain>
    </source>
</reference>
<dbReference type="PROSITE" id="PS51819">
    <property type="entry name" value="VOC"/>
    <property type="match status" value="1"/>
</dbReference>
<dbReference type="OrthoDB" id="4265398at2"/>
<dbReference type="InterPro" id="IPR029068">
    <property type="entry name" value="Glyas_Bleomycin-R_OHBP_Dase"/>
</dbReference>
<evidence type="ECO:0000259" key="1">
    <source>
        <dbReference type="PROSITE" id="PS51819"/>
    </source>
</evidence>
<keyword evidence="3" id="KW-1185">Reference proteome</keyword>
<dbReference type="SUPFAM" id="SSF54593">
    <property type="entry name" value="Glyoxalase/Bleomycin resistance protein/Dihydroxybiphenyl dioxygenase"/>
    <property type="match status" value="1"/>
</dbReference>
<sequence>MEPRVSIITLGVADLKRSYDFYSALGFPSSYTEDQDIVFFQTSGVCVALYPLTKLAEEVGIELAEGATMASPVMTLAHNTKQQHQVDEILEQAVAAGGSLVKPAQRVFWGGYSGYFKDPDGHYWEVAHADSWQFNADGSLVIE</sequence>
<dbReference type="EMBL" id="BAUJ01000034">
    <property type="protein sequence ID" value="GAD90157.1"/>
    <property type="molecule type" value="Genomic_DNA"/>
</dbReference>